<protein>
    <submittedName>
        <fullName evidence="2">Uncharacterized protein</fullName>
    </submittedName>
</protein>
<name>A0A914ICN7_GLORO</name>
<reference evidence="2" key="1">
    <citation type="submission" date="2022-11" db="UniProtKB">
        <authorList>
            <consortium name="WormBaseParasite"/>
        </authorList>
    </citation>
    <scope>IDENTIFICATION</scope>
</reference>
<dbReference type="WBParaSite" id="Gr19_v10_g9391.t2">
    <property type="protein sequence ID" value="Gr19_v10_g9391.t2"/>
    <property type="gene ID" value="Gr19_v10_g9391"/>
</dbReference>
<accession>A0A914ICN7</accession>
<evidence type="ECO:0000313" key="2">
    <source>
        <dbReference type="WBParaSite" id="Gr19_v10_g9391.t2"/>
    </source>
</evidence>
<organism evidence="1 2">
    <name type="scientific">Globodera rostochiensis</name>
    <name type="common">Golden nematode worm</name>
    <name type="synonym">Heterodera rostochiensis</name>
    <dbReference type="NCBI Taxonomy" id="31243"/>
    <lineage>
        <taxon>Eukaryota</taxon>
        <taxon>Metazoa</taxon>
        <taxon>Ecdysozoa</taxon>
        <taxon>Nematoda</taxon>
        <taxon>Chromadorea</taxon>
        <taxon>Rhabditida</taxon>
        <taxon>Tylenchina</taxon>
        <taxon>Tylenchomorpha</taxon>
        <taxon>Tylenchoidea</taxon>
        <taxon>Heteroderidae</taxon>
        <taxon>Heteroderinae</taxon>
        <taxon>Globodera</taxon>
    </lineage>
</organism>
<proteinExistence type="predicted"/>
<dbReference type="AlphaFoldDB" id="A0A914ICN7"/>
<dbReference type="Proteomes" id="UP000887572">
    <property type="component" value="Unplaced"/>
</dbReference>
<sequence length="103" mass="12724">MPWHKINQSHRLGKKIKHQFCIGKCVITLIMHTNIETRRIEWKNRYESIRRFFDYCDFLKTCDEDQQFYAEFYESEEFKHIAIKPQFLYPNGDTMPIRLKFKN</sequence>
<keyword evidence="1" id="KW-1185">Reference proteome</keyword>
<evidence type="ECO:0000313" key="1">
    <source>
        <dbReference type="Proteomes" id="UP000887572"/>
    </source>
</evidence>